<dbReference type="eggNOG" id="COG2198">
    <property type="taxonomic scope" value="Bacteria"/>
</dbReference>
<dbReference type="EC" id="2.7.13.3" evidence="3"/>
<gene>
    <name evidence="23" type="ORF">pgond44_03483</name>
</gene>
<dbReference type="SMART" id="SM00387">
    <property type="entry name" value="HATPase_c"/>
    <property type="match status" value="1"/>
</dbReference>
<name>N1WYJ2_9FLAO</name>
<evidence type="ECO:0000259" key="21">
    <source>
        <dbReference type="PROSITE" id="PS50113"/>
    </source>
</evidence>
<dbReference type="RefSeq" id="WP_003436723.1">
    <property type="nucleotide sequence ID" value="NZ_APLF01000003.1"/>
</dbReference>
<dbReference type="InterPro" id="IPR029016">
    <property type="entry name" value="GAF-like_dom_sf"/>
</dbReference>
<feature type="domain" description="Histidine kinase" evidence="18">
    <location>
        <begin position="697"/>
        <end position="918"/>
    </location>
</feature>
<feature type="coiled-coil region" evidence="17">
    <location>
        <begin position="1236"/>
        <end position="1263"/>
    </location>
</feature>
<dbReference type="PANTHER" id="PTHR45339:SF1">
    <property type="entry name" value="HYBRID SIGNAL TRANSDUCTION HISTIDINE KINASE J"/>
    <property type="match status" value="1"/>
</dbReference>
<evidence type="ECO:0000256" key="9">
    <source>
        <dbReference type="ARBA" id="ARBA00022777"/>
    </source>
</evidence>
<dbReference type="Pfam" id="PF00072">
    <property type="entry name" value="Response_reg"/>
    <property type="match status" value="1"/>
</dbReference>
<dbReference type="InterPro" id="IPR011006">
    <property type="entry name" value="CheY-like_superfamily"/>
</dbReference>
<dbReference type="SUPFAM" id="SSF52172">
    <property type="entry name" value="CheY-like"/>
    <property type="match status" value="2"/>
</dbReference>
<dbReference type="STRING" id="1189619.pgond44_03483"/>
<dbReference type="Proteomes" id="UP000012317">
    <property type="component" value="Unassembled WGS sequence"/>
</dbReference>
<dbReference type="CDD" id="cd00082">
    <property type="entry name" value="HisKA"/>
    <property type="match status" value="1"/>
</dbReference>
<dbReference type="NCBIfam" id="TIGR00229">
    <property type="entry name" value="sensory_box"/>
    <property type="match status" value="2"/>
</dbReference>
<dbReference type="CDD" id="cd16922">
    <property type="entry name" value="HATPase_EvgS-ArcB-TorS-like"/>
    <property type="match status" value="1"/>
</dbReference>
<comment type="catalytic activity">
    <reaction evidence="1">
        <text>ATP + protein L-histidine = ADP + protein N-phospho-L-histidine.</text>
        <dbReference type="EC" id="2.7.13.3"/>
    </reaction>
</comment>
<evidence type="ECO:0000256" key="12">
    <source>
        <dbReference type="ARBA" id="ARBA00023012"/>
    </source>
</evidence>
<dbReference type="PROSITE" id="PS50894">
    <property type="entry name" value="HPT"/>
    <property type="match status" value="1"/>
</dbReference>
<feature type="domain" description="PAC" evidence="21">
    <location>
        <begin position="499"/>
        <end position="552"/>
    </location>
</feature>
<evidence type="ECO:0000256" key="8">
    <source>
        <dbReference type="ARBA" id="ARBA00022741"/>
    </source>
</evidence>
<dbReference type="eggNOG" id="COG5002">
    <property type="taxonomic scope" value="Bacteria"/>
</dbReference>
<dbReference type="Pfam" id="PF08447">
    <property type="entry name" value="PAS_3"/>
    <property type="match status" value="1"/>
</dbReference>
<keyword evidence="4" id="KW-1003">Cell membrane</keyword>
<evidence type="ECO:0000259" key="22">
    <source>
        <dbReference type="PROSITE" id="PS50894"/>
    </source>
</evidence>
<keyword evidence="13" id="KW-0472">Membrane</keyword>
<reference evidence="23 24" key="1">
    <citation type="journal article" date="2014" name="Genome Biol. Evol.">
        <title>Extensive gene acquisition in the extremely psychrophilic bacterial species Psychroflexus torquis and the link to sea-ice ecosystem specialism.</title>
        <authorList>
            <person name="Feng S."/>
            <person name="Powell S.M."/>
            <person name="Wilson R."/>
            <person name="Bowman J.P."/>
        </authorList>
    </citation>
    <scope>NUCLEOTIDE SEQUENCE [LARGE SCALE GENOMIC DNA]</scope>
    <source>
        <strain evidence="23 24">ACAM 44</strain>
    </source>
</reference>
<dbReference type="InterPro" id="IPR001789">
    <property type="entry name" value="Sig_transdc_resp-reg_receiver"/>
</dbReference>
<comment type="caution">
    <text evidence="16">Lacks conserved residue(s) required for the propagation of feature annotation.</text>
</comment>
<dbReference type="SUPFAM" id="SSF55874">
    <property type="entry name" value="ATPase domain of HSP90 chaperone/DNA topoisomerase II/histidine kinase"/>
    <property type="match status" value="1"/>
</dbReference>
<dbReference type="InterPro" id="IPR004358">
    <property type="entry name" value="Sig_transdc_His_kin-like_C"/>
</dbReference>
<comment type="caution">
    <text evidence="23">The sequence shown here is derived from an EMBL/GenBank/DDBJ whole genome shotgun (WGS) entry which is preliminary data.</text>
</comment>
<dbReference type="GO" id="GO:0005524">
    <property type="term" value="F:ATP binding"/>
    <property type="evidence" value="ECO:0007669"/>
    <property type="project" value="UniProtKB-KW"/>
</dbReference>
<sequence>MEKERLEALYSYNILDSVKDKSFDRLVEIAAKVCDCSFAHIAFIEKDRLWIKANFNFEAKDISRHNSFCDITIKNPEVLNIIPDVSKNKDPKNKATILNNPDVKFYAGKAILDHNGYALGTLSVFDSKPKELTEAQKDILEKLSQEVMDKIISHKKQVELIKLNESISDGKYRFQTLLNNTGDMVFLLDAELKFLEFYGKEDNLLLNKQTFIGKRIDDIDLDHQLVSRLKLAVETSKQYNSSIPVEYNLFANNSLKWFNMNVTVVQRKNSETEVLCVIREVTDRKNAEKELRLINTLFSEAESLARIGGWHYDVKKEKLFWTPYLKEIAEIESHEQPDLEGALSFFKSGESAERMAERVQDCIHYHTSYTGEFEALTAKERSIWALVNIKPEIIDGVCVGVYGSFQDITDVKNTKEKLKKERSRLNNIINATNLGTWEWNVQTGEALFNNRFVEMLGYTPHEISLNNSIDVWNKATHPDDLTKSNKALEEHFDGKSDFYKMDLRLKHKLGHWIWVLDKGRVISWTEDGKPEWMFGTHHDITDKKVLEKDLKQNVQQFKNIFELSPVGIVITDFESGKFLDVNRAMQQMIGYAEYEILGMKIWSITQEMEVVKKDRQAIQNLKDLKKIGPLEKVLRTKSGELITVMINGLIHFDKNGNRIVISTLQDITEQKRFEKKLEKSKVEAVKASQAKSEFVANMSHEIRTPLNGVIGFSDLLMKTPLNEVQHQYMKTVFQSANTLLDLINDVLDFSKIESGKLQLDTEKTSLTKLVNEVVDLTKYDAHKKGLEFVLVIEDKVPDYIWIDGVRVKQILMNLINNAIKFTHSGYVKLKVHFKNNANHLTSITFSVEDTGIGIAKGNQKKIFNAFIQEDASVTKKYGGTGLGLSISGQILGLMNSKLKLRSKLGIGSEFYFDVSVKSENKDKVRLPLPKDINRVLVIGDVNEHFESIEDYLKPFNIQTENAEDLDHASQKMMDYSPQIIFINHMVSGVSSSDIISKLKTHKASKSVRFVLLKSSNAEEEGIDYQALGFNQCINKPIKRKSLFNAIRKIDNPEVIDKQISKVDISFDKETRLKFLIAEDNLINMELIKSYLKNIYYNVKIYEAEDGQVALNLFKTHQPDFVFSDIQMPNMNGYELTKAIRKDKNGKQVPIIAITAGTVKGTKEKCLESGMDDYISKPILQESIKNIIYEYSPKIQKQKTEKLITKSPLKDSEKVNSTSFNKDYLMEAIGHKEEFYNELIKLAIETLSEDLAELKAIHSQKDEKRLKQLAHKVKGTALNLGVGNLSECALNVEKSTFPKASNISEGCDRLSDEIKNLLDTLTVSSS</sequence>
<evidence type="ECO:0000256" key="14">
    <source>
        <dbReference type="ARBA" id="ARBA00023306"/>
    </source>
</evidence>
<evidence type="ECO:0000259" key="20">
    <source>
        <dbReference type="PROSITE" id="PS50112"/>
    </source>
</evidence>
<evidence type="ECO:0000313" key="24">
    <source>
        <dbReference type="Proteomes" id="UP000012317"/>
    </source>
</evidence>
<dbReference type="SUPFAM" id="SSF47226">
    <property type="entry name" value="Histidine-containing phosphotransfer domain, HPT domain"/>
    <property type="match status" value="1"/>
</dbReference>
<keyword evidence="11" id="KW-1133">Transmembrane helix</keyword>
<keyword evidence="17" id="KW-0175">Coiled coil</keyword>
<dbReference type="SMART" id="SM00388">
    <property type="entry name" value="HisKA"/>
    <property type="match status" value="1"/>
</dbReference>
<protein>
    <recommendedName>
        <fullName evidence="3">histidine kinase</fullName>
        <ecNumber evidence="3">2.7.13.3</ecNumber>
    </recommendedName>
</protein>
<evidence type="ECO:0000256" key="1">
    <source>
        <dbReference type="ARBA" id="ARBA00000085"/>
    </source>
</evidence>
<dbReference type="PROSITE" id="PS50110">
    <property type="entry name" value="RESPONSE_REGULATORY"/>
    <property type="match status" value="2"/>
</dbReference>
<feature type="domain" description="PAC" evidence="21">
    <location>
        <begin position="628"/>
        <end position="679"/>
    </location>
</feature>
<dbReference type="Pfam" id="PF00512">
    <property type="entry name" value="HisKA"/>
    <property type="match status" value="1"/>
</dbReference>
<feature type="domain" description="PAS" evidence="20">
    <location>
        <begin position="421"/>
        <end position="495"/>
    </location>
</feature>
<dbReference type="Pfam" id="PF13426">
    <property type="entry name" value="PAS_9"/>
    <property type="match status" value="1"/>
</dbReference>
<dbReference type="Gene3D" id="3.30.450.20">
    <property type="entry name" value="PAS domain"/>
    <property type="match status" value="4"/>
</dbReference>
<feature type="domain" description="Response regulatory" evidence="19">
    <location>
        <begin position="1073"/>
        <end position="1191"/>
    </location>
</feature>
<dbReference type="eggNOG" id="COG2203">
    <property type="taxonomic scope" value="Bacteria"/>
</dbReference>
<dbReference type="PROSITE" id="PS50113">
    <property type="entry name" value="PAC"/>
    <property type="match status" value="2"/>
</dbReference>
<dbReference type="GO" id="GO:0000155">
    <property type="term" value="F:phosphorelay sensor kinase activity"/>
    <property type="evidence" value="ECO:0007669"/>
    <property type="project" value="InterPro"/>
</dbReference>
<evidence type="ECO:0000256" key="3">
    <source>
        <dbReference type="ARBA" id="ARBA00012438"/>
    </source>
</evidence>
<dbReference type="InterPro" id="IPR035965">
    <property type="entry name" value="PAS-like_dom_sf"/>
</dbReference>
<keyword evidence="12" id="KW-0902">Two-component regulatory system</keyword>
<evidence type="ECO:0000256" key="17">
    <source>
        <dbReference type="SAM" id="Coils"/>
    </source>
</evidence>
<feature type="modified residue" description="4-aspartylphosphate" evidence="16">
    <location>
        <position position="1124"/>
    </location>
</feature>
<dbReference type="Gene3D" id="1.20.120.160">
    <property type="entry name" value="HPT domain"/>
    <property type="match status" value="1"/>
</dbReference>
<keyword evidence="6" id="KW-0808">Transferase</keyword>
<dbReference type="SMART" id="SM00091">
    <property type="entry name" value="PAS"/>
    <property type="match status" value="3"/>
</dbReference>
<keyword evidence="14" id="KW-0131">Cell cycle</keyword>
<organism evidence="23 24">
    <name type="scientific">Psychroflexus gondwanensis ACAM 44</name>
    <dbReference type="NCBI Taxonomy" id="1189619"/>
    <lineage>
        <taxon>Bacteria</taxon>
        <taxon>Pseudomonadati</taxon>
        <taxon>Bacteroidota</taxon>
        <taxon>Flavobacteriia</taxon>
        <taxon>Flavobacteriales</taxon>
        <taxon>Flavobacteriaceae</taxon>
        <taxon>Psychroflexus</taxon>
    </lineage>
</organism>
<dbReference type="Gene3D" id="3.30.450.40">
    <property type="match status" value="1"/>
</dbReference>
<feature type="domain" description="HPt" evidence="22">
    <location>
        <begin position="1231"/>
        <end position="1325"/>
    </location>
</feature>
<dbReference type="eggNOG" id="COG0784">
    <property type="taxonomic scope" value="Bacteria"/>
</dbReference>
<evidence type="ECO:0000256" key="5">
    <source>
        <dbReference type="ARBA" id="ARBA00022553"/>
    </source>
</evidence>
<accession>N1WYJ2</accession>
<dbReference type="Gene3D" id="3.30.565.10">
    <property type="entry name" value="Histidine kinase-like ATPase, C-terminal domain"/>
    <property type="match status" value="1"/>
</dbReference>
<dbReference type="PANTHER" id="PTHR45339">
    <property type="entry name" value="HYBRID SIGNAL TRANSDUCTION HISTIDINE KINASE J"/>
    <property type="match status" value="1"/>
</dbReference>
<evidence type="ECO:0000256" key="16">
    <source>
        <dbReference type="PROSITE-ProRule" id="PRU00169"/>
    </source>
</evidence>
<dbReference type="InterPro" id="IPR036641">
    <property type="entry name" value="HPT_dom_sf"/>
</dbReference>
<dbReference type="PRINTS" id="PR00344">
    <property type="entry name" value="BCTRLSENSOR"/>
</dbReference>
<dbReference type="InterPro" id="IPR003594">
    <property type="entry name" value="HATPase_dom"/>
</dbReference>
<dbReference type="InterPro" id="IPR036097">
    <property type="entry name" value="HisK_dim/P_sf"/>
</dbReference>
<keyword evidence="8" id="KW-0547">Nucleotide-binding</keyword>
<evidence type="ECO:0000256" key="10">
    <source>
        <dbReference type="ARBA" id="ARBA00022840"/>
    </source>
</evidence>
<keyword evidence="24" id="KW-1185">Reference proteome</keyword>
<dbReference type="SUPFAM" id="SSF55781">
    <property type="entry name" value="GAF domain-like"/>
    <property type="match status" value="1"/>
</dbReference>
<dbReference type="PROSITE" id="PS50112">
    <property type="entry name" value="PAS"/>
    <property type="match status" value="2"/>
</dbReference>
<keyword evidence="7" id="KW-0812">Transmembrane</keyword>
<dbReference type="EMBL" id="APLF01000003">
    <property type="protein sequence ID" value="EMY82267.1"/>
    <property type="molecule type" value="Genomic_DNA"/>
</dbReference>
<keyword evidence="9 23" id="KW-0418">Kinase</keyword>
<evidence type="ECO:0000256" key="11">
    <source>
        <dbReference type="ARBA" id="ARBA00022989"/>
    </source>
</evidence>
<evidence type="ECO:0000259" key="18">
    <source>
        <dbReference type="PROSITE" id="PS50109"/>
    </source>
</evidence>
<dbReference type="CDD" id="cd17546">
    <property type="entry name" value="REC_hyHK_CKI1_RcsC-like"/>
    <property type="match status" value="1"/>
</dbReference>
<proteinExistence type="predicted"/>
<dbReference type="GO" id="GO:0005886">
    <property type="term" value="C:plasma membrane"/>
    <property type="evidence" value="ECO:0007669"/>
    <property type="project" value="UniProtKB-SubCell"/>
</dbReference>
<dbReference type="Pfam" id="PF02518">
    <property type="entry name" value="HATPase_c"/>
    <property type="match status" value="1"/>
</dbReference>
<evidence type="ECO:0000256" key="15">
    <source>
        <dbReference type="PROSITE-ProRule" id="PRU00110"/>
    </source>
</evidence>
<evidence type="ECO:0000256" key="4">
    <source>
        <dbReference type="ARBA" id="ARBA00022475"/>
    </source>
</evidence>
<feature type="modified residue" description="Phosphohistidine" evidence="15">
    <location>
        <position position="1270"/>
    </location>
</feature>
<evidence type="ECO:0000256" key="13">
    <source>
        <dbReference type="ARBA" id="ARBA00023136"/>
    </source>
</evidence>
<dbReference type="InterPro" id="IPR013655">
    <property type="entry name" value="PAS_fold_3"/>
</dbReference>
<dbReference type="Gene3D" id="3.40.50.2300">
    <property type="match status" value="2"/>
</dbReference>
<dbReference type="FunFam" id="1.10.287.130:FF:000038">
    <property type="entry name" value="Sensory transduction histidine kinase"/>
    <property type="match status" value="1"/>
</dbReference>
<dbReference type="CDD" id="cd00130">
    <property type="entry name" value="PAS"/>
    <property type="match status" value="2"/>
</dbReference>
<dbReference type="InterPro" id="IPR036890">
    <property type="entry name" value="HATPase_C_sf"/>
</dbReference>
<dbReference type="FunFam" id="3.30.565.10:FF:000010">
    <property type="entry name" value="Sensor histidine kinase RcsC"/>
    <property type="match status" value="1"/>
</dbReference>
<dbReference type="InterPro" id="IPR001610">
    <property type="entry name" value="PAC"/>
</dbReference>
<dbReference type="PROSITE" id="PS50109">
    <property type="entry name" value="HIS_KIN"/>
    <property type="match status" value="1"/>
</dbReference>
<dbReference type="eggNOG" id="COG2202">
    <property type="taxonomic scope" value="Bacteria"/>
</dbReference>
<dbReference type="PATRIC" id="fig|1189619.4.peg.733"/>
<dbReference type="Pfam" id="PF01627">
    <property type="entry name" value="Hpt"/>
    <property type="match status" value="1"/>
</dbReference>
<dbReference type="InterPro" id="IPR000014">
    <property type="entry name" value="PAS"/>
</dbReference>
<keyword evidence="10" id="KW-0067">ATP-binding</keyword>
<evidence type="ECO:0000256" key="2">
    <source>
        <dbReference type="ARBA" id="ARBA00004651"/>
    </source>
</evidence>
<dbReference type="InterPro" id="IPR000700">
    <property type="entry name" value="PAS-assoc_C"/>
</dbReference>
<feature type="domain" description="PAS" evidence="20">
    <location>
        <begin position="553"/>
        <end position="598"/>
    </location>
</feature>
<evidence type="ECO:0000256" key="6">
    <source>
        <dbReference type="ARBA" id="ARBA00022679"/>
    </source>
</evidence>
<comment type="subcellular location">
    <subcellularLocation>
        <location evidence="2">Cell membrane</location>
        <topology evidence="2">Multi-pass membrane protein</topology>
    </subcellularLocation>
</comment>
<dbReference type="SMART" id="SM00086">
    <property type="entry name" value="PAC"/>
    <property type="match status" value="4"/>
</dbReference>
<evidence type="ECO:0000259" key="19">
    <source>
        <dbReference type="PROSITE" id="PS50110"/>
    </source>
</evidence>
<dbReference type="SUPFAM" id="SSF47384">
    <property type="entry name" value="Homodimeric domain of signal transducing histidine kinase"/>
    <property type="match status" value="1"/>
</dbReference>
<dbReference type="InterPro" id="IPR005467">
    <property type="entry name" value="His_kinase_dom"/>
</dbReference>
<keyword evidence="5 16" id="KW-0597">Phosphoprotein</keyword>
<dbReference type="SUPFAM" id="SSF55785">
    <property type="entry name" value="PYP-like sensor domain (PAS domain)"/>
    <property type="match status" value="4"/>
</dbReference>
<dbReference type="SMART" id="SM00448">
    <property type="entry name" value="REC"/>
    <property type="match status" value="2"/>
</dbReference>
<dbReference type="Gene3D" id="1.10.287.130">
    <property type="match status" value="1"/>
</dbReference>
<evidence type="ECO:0000256" key="7">
    <source>
        <dbReference type="ARBA" id="ARBA00022692"/>
    </source>
</evidence>
<dbReference type="InterPro" id="IPR003661">
    <property type="entry name" value="HisK_dim/P_dom"/>
</dbReference>
<feature type="domain" description="Response regulatory" evidence="19">
    <location>
        <begin position="934"/>
        <end position="1050"/>
    </location>
</feature>
<evidence type="ECO:0000313" key="23">
    <source>
        <dbReference type="EMBL" id="EMY82267.1"/>
    </source>
</evidence>
<dbReference type="InterPro" id="IPR008207">
    <property type="entry name" value="Sig_transdc_His_kin_Hpt_dom"/>
</dbReference>